<proteinExistence type="predicted"/>
<name>D0LCD7_GORB4</name>
<reference evidence="1 2" key="2">
    <citation type="journal article" date="2010" name="Stand. Genomic Sci.">
        <title>Complete genome sequence of Gordonia bronchialis type strain (3410).</title>
        <authorList>
            <person name="Ivanova N."/>
            <person name="Sikorski J."/>
            <person name="Jando M."/>
            <person name="Lapidus A."/>
            <person name="Nolan M."/>
            <person name="Lucas S."/>
            <person name="Del Rio T.G."/>
            <person name="Tice H."/>
            <person name="Copeland A."/>
            <person name="Cheng J.F."/>
            <person name="Chen F."/>
            <person name="Bruce D."/>
            <person name="Goodwin L."/>
            <person name="Pitluck S."/>
            <person name="Mavromatis K."/>
            <person name="Ovchinnikova G."/>
            <person name="Pati A."/>
            <person name="Chen A."/>
            <person name="Palaniappan K."/>
            <person name="Land M."/>
            <person name="Hauser L."/>
            <person name="Chang Y.J."/>
            <person name="Jeffries C.D."/>
            <person name="Chain P."/>
            <person name="Saunders E."/>
            <person name="Han C."/>
            <person name="Detter J.C."/>
            <person name="Brettin T."/>
            <person name="Rohde M."/>
            <person name="Goker M."/>
            <person name="Bristow J."/>
            <person name="Eisen J.A."/>
            <person name="Markowitz V."/>
            <person name="Hugenholtz P."/>
            <person name="Klenk H.P."/>
            <person name="Kyrpides N.C."/>
        </authorList>
    </citation>
    <scope>NUCLEOTIDE SEQUENCE [LARGE SCALE GENOMIC DNA]</scope>
    <source>
        <strain evidence="2">ATCC 25592 / DSM 43247 / BCRC 13721 / JCM 3198 / KCTC 3076 / NBRC 16047 / NCTC 10667</strain>
    </source>
</reference>
<evidence type="ECO:0000313" key="2">
    <source>
        <dbReference type="Proteomes" id="UP000001219"/>
    </source>
</evidence>
<evidence type="ECO:0000313" key="1">
    <source>
        <dbReference type="EMBL" id="ACY19661.1"/>
    </source>
</evidence>
<dbReference type="Proteomes" id="UP000001219">
    <property type="component" value="Chromosome"/>
</dbReference>
<reference evidence="2" key="1">
    <citation type="submission" date="2009-10" db="EMBL/GenBank/DDBJ databases">
        <title>The complete chromosome of Gordonia bronchialis DSM 43247.</title>
        <authorList>
            <consortium name="US DOE Joint Genome Institute (JGI-PGF)"/>
            <person name="Lucas S."/>
            <person name="Copeland A."/>
            <person name="Lapidus A."/>
            <person name="Glavina del Rio T."/>
            <person name="Dalin E."/>
            <person name="Tice H."/>
            <person name="Bruce D."/>
            <person name="Goodwin L."/>
            <person name="Pitluck S."/>
            <person name="Kyrpides N."/>
            <person name="Mavromatis K."/>
            <person name="Ivanova N."/>
            <person name="Ovchinnikova G."/>
            <person name="Saunders E."/>
            <person name="Brettin T."/>
            <person name="Detter J.C."/>
            <person name="Han C."/>
            <person name="Larimer F."/>
            <person name="Land M."/>
            <person name="Hauser L."/>
            <person name="Markowitz V."/>
            <person name="Cheng J.-F."/>
            <person name="Hugenholtz P."/>
            <person name="Woyke T."/>
            <person name="Wu D."/>
            <person name="Jando M."/>
            <person name="Schneider S."/>
            <person name="Goeker M."/>
            <person name="Klenk H.-P."/>
            <person name="Eisen J.A."/>
        </authorList>
    </citation>
    <scope>NUCLEOTIDE SEQUENCE [LARGE SCALE GENOMIC DNA]</scope>
    <source>
        <strain evidence="2">ATCC 25592 / DSM 43247 / BCRC 13721 / JCM 3198 / KCTC 3076 / NBRC 16047 / NCTC 10667</strain>
    </source>
</reference>
<dbReference type="RefSeq" id="WP_012832252.1">
    <property type="nucleotide sequence ID" value="NC_013441.1"/>
</dbReference>
<dbReference type="AlphaFoldDB" id="D0LCD7"/>
<accession>D0LCD7</accession>
<dbReference type="EMBL" id="CP001802">
    <property type="protein sequence ID" value="ACY19661.1"/>
    <property type="molecule type" value="Genomic_DNA"/>
</dbReference>
<sequence>MATTRFSIRLGLTTAVAAAVVAGGLVGAGPSAAVVKDLAVSPAMGGKYGTGCTYKVTVTAIWGNPTAVIFEDFTENRVLGTSSIVDSKASASWKPQRTGKHLIVARLAAPADGVVGNVASTVVTVAGKGVDLQSVCPVF</sequence>
<organism evidence="1 2">
    <name type="scientific">Gordonia bronchialis (strain ATCC 25592 / DSM 43247 / BCRC 13721 / JCM 3198 / KCTC 3076 / NBRC 16047 / NCTC 10667)</name>
    <name type="common">Rhodococcus bronchialis</name>
    <dbReference type="NCBI Taxonomy" id="526226"/>
    <lineage>
        <taxon>Bacteria</taxon>
        <taxon>Bacillati</taxon>
        <taxon>Actinomycetota</taxon>
        <taxon>Actinomycetes</taxon>
        <taxon>Mycobacteriales</taxon>
        <taxon>Gordoniaceae</taxon>
        <taxon>Gordonia</taxon>
    </lineage>
</organism>
<dbReference type="STRING" id="526226.Gbro_0319"/>
<keyword evidence="2" id="KW-1185">Reference proteome</keyword>
<protein>
    <recommendedName>
        <fullName evidence="3">Ig-like domain-containing protein</fullName>
    </recommendedName>
</protein>
<dbReference type="OrthoDB" id="4560011at2"/>
<dbReference type="HOGENOM" id="CLU_1842278_0_0_11"/>
<gene>
    <name evidence="1" type="ordered locus">Gbro_0319</name>
</gene>
<evidence type="ECO:0008006" key="3">
    <source>
        <dbReference type="Google" id="ProtNLM"/>
    </source>
</evidence>
<dbReference type="KEGG" id="gbr:Gbro_0319"/>